<dbReference type="AlphaFoldDB" id="V4HC18"/>
<evidence type="ECO:0000313" key="2">
    <source>
        <dbReference type="Proteomes" id="UP000017840"/>
    </source>
</evidence>
<keyword evidence="2" id="KW-1185">Reference proteome</keyword>
<dbReference type="EMBL" id="ASGZ01000031">
    <property type="protein sequence ID" value="ESP88250.1"/>
    <property type="molecule type" value="Genomic_DNA"/>
</dbReference>
<sequence length="46" mass="5005">MGHCPHCETELREVVASDTDARYESEVGVWECPACGAVLGVERRGV</sequence>
<dbReference type="RefSeq" id="WP_023394601.1">
    <property type="nucleotide sequence ID" value="NZ_ASGZ01000031.1"/>
</dbReference>
<dbReference type="Proteomes" id="UP000017840">
    <property type="component" value="Unassembled WGS sequence"/>
</dbReference>
<comment type="caution">
    <text evidence="1">The sequence shown here is derived from an EMBL/GenBank/DDBJ whole genome shotgun (WGS) entry which is preliminary data.</text>
</comment>
<proteinExistence type="predicted"/>
<gene>
    <name evidence="1" type="ORF">K933_10088</name>
</gene>
<accession>V4HC18</accession>
<protein>
    <submittedName>
        <fullName evidence="1">Uncharacterized protein</fullName>
    </submittedName>
</protein>
<dbReference type="eggNOG" id="ENOG502N5KE">
    <property type="taxonomic scope" value="Archaea"/>
</dbReference>
<dbReference type="OrthoDB" id="255423at2157"/>
<reference evidence="1 2" key="1">
    <citation type="journal article" date="2013" name="Genome Announc.">
        <title>Draft Genome Sequence of 'Candidatus Halobonum tyrrellensis' Strain G22, Isolated from the Hypersaline Waters of Lake Tyrrell, Australia.</title>
        <authorList>
            <person name="Ugalde J.A."/>
            <person name="Narasingarao P."/>
            <person name="Kuo S."/>
            <person name="Podell S."/>
            <person name="Allen E.E."/>
        </authorList>
    </citation>
    <scope>NUCLEOTIDE SEQUENCE [LARGE SCALE GENOMIC DNA]</scope>
    <source>
        <strain evidence="1 2">G22</strain>
    </source>
</reference>
<evidence type="ECO:0000313" key="1">
    <source>
        <dbReference type="EMBL" id="ESP88250.1"/>
    </source>
</evidence>
<organism evidence="1 2">
    <name type="scientific">Candidatus Halobonum tyrrellensis G22</name>
    <dbReference type="NCBI Taxonomy" id="1324957"/>
    <lineage>
        <taxon>Archaea</taxon>
        <taxon>Methanobacteriati</taxon>
        <taxon>Methanobacteriota</taxon>
        <taxon>Stenosarchaea group</taxon>
        <taxon>Halobacteria</taxon>
        <taxon>Halobacteriales</taxon>
        <taxon>Haloferacaceae</taxon>
        <taxon>Candidatus Halobonum</taxon>
    </lineage>
</organism>
<name>V4HC18_9EURY</name>